<dbReference type="GO" id="GO:0016746">
    <property type="term" value="F:acyltransferase activity"/>
    <property type="evidence" value="ECO:0007669"/>
    <property type="project" value="InterPro"/>
</dbReference>
<dbReference type="RefSeq" id="WP_339091982.1">
    <property type="nucleotide sequence ID" value="NZ_LR743507.1"/>
</dbReference>
<dbReference type="SUPFAM" id="SSF53901">
    <property type="entry name" value="Thiolase-like"/>
    <property type="match status" value="1"/>
</dbReference>
<accession>A0A679J615</accession>
<dbReference type="InterPro" id="IPR016039">
    <property type="entry name" value="Thiolase-like"/>
</dbReference>
<dbReference type="AlphaFoldDB" id="A0A679J615"/>
<dbReference type="EMBL" id="LR743507">
    <property type="protein sequence ID" value="CAA2107853.1"/>
    <property type="molecule type" value="Genomic_DNA"/>
</dbReference>
<sequence>MSASAHRSSTVLEIAAAGLCCAVGYHLGAASCALRANMDHFQDSHFVTDTGAAIKVAPLPDTDCWGSERVARWAALAIEDCLRAQHGFDAARTALLMLAPEPERPDMAASPYAAIITLTARQLDLRFHGSSRILPLGRAGLAAALGLTFELLDGGAVEQVLLVGADSLLNTAAIEHYLRDERLMVPGNRDGFLPGEAAGAVLLRRHSPAAGRGALLIGGWSEGSESGRPDGSVPSRGQGLTAAVRAACARAGVAPDALQFRLGDQNGEVFFAKEAANAFTRLMARGAMPEQLTLADKLGEIGSATGPAALAWLSELMPRADTRPGTLGVVHLANDDGLRCAVVLHQT</sequence>
<evidence type="ECO:0000313" key="1">
    <source>
        <dbReference type="EMBL" id="CAA2107853.1"/>
    </source>
</evidence>
<evidence type="ECO:0008006" key="2">
    <source>
        <dbReference type="Google" id="ProtNLM"/>
    </source>
</evidence>
<name>A0A679J615_VARPD</name>
<reference evidence="1" key="1">
    <citation type="submission" date="2019-12" db="EMBL/GenBank/DDBJ databases">
        <authorList>
            <person name="Cremers G."/>
        </authorList>
    </citation>
    <scope>NUCLEOTIDE SEQUENCE</scope>
    <source>
        <strain evidence="1">Vvax</strain>
    </source>
</reference>
<organism evidence="1">
    <name type="scientific">Variovorax paradoxus</name>
    <dbReference type="NCBI Taxonomy" id="34073"/>
    <lineage>
        <taxon>Bacteria</taxon>
        <taxon>Pseudomonadati</taxon>
        <taxon>Pseudomonadota</taxon>
        <taxon>Betaproteobacteria</taxon>
        <taxon>Burkholderiales</taxon>
        <taxon>Comamonadaceae</taxon>
        <taxon>Variovorax</taxon>
    </lineage>
</organism>
<gene>
    <name evidence="1" type="ORF">VVAX_04443</name>
</gene>
<proteinExistence type="predicted"/>
<protein>
    <recommendedName>
        <fullName evidence="2">3-oxoacyl-ACP synthase</fullName>
    </recommendedName>
</protein>
<dbReference type="PROSITE" id="PS51257">
    <property type="entry name" value="PROKAR_LIPOPROTEIN"/>
    <property type="match status" value="1"/>
</dbReference>
<dbReference type="Gene3D" id="3.40.47.10">
    <property type="match status" value="1"/>
</dbReference>